<keyword evidence="2" id="KW-0732">Signal</keyword>
<dbReference type="AlphaFoldDB" id="A0A318JVD2"/>
<evidence type="ECO:0008006" key="5">
    <source>
        <dbReference type="Google" id="ProtNLM"/>
    </source>
</evidence>
<organism evidence="3 4">
    <name type="scientific">Nocardia tenerifensis</name>
    <dbReference type="NCBI Taxonomy" id="228006"/>
    <lineage>
        <taxon>Bacteria</taxon>
        <taxon>Bacillati</taxon>
        <taxon>Actinomycetota</taxon>
        <taxon>Actinomycetes</taxon>
        <taxon>Mycobacteriales</taxon>
        <taxon>Nocardiaceae</taxon>
        <taxon>Nocardia</taxon>
    </lineage>
</organism>
<evidence type="ECO:0000313" key="4">
    <source>
        <dbReference type="Proteomes" id="UP000247569"/>
    </source>
</evidence>
<evidence type="ECO:0000313" key="3">
    <source>
        <dbReference type="EMBL" id="PXX60169.1"/>
    </source>
</evidence>
<name>A0A318JVD2_9NOCA</name>
<dbReference type="RefSeq" id="WP_146251246.1">
    <property type="nucleotide sequence ID" value="NZ_QJKF01000010.1"/>
</dbReference>
<feature type="chain" id="PRO_5038456977" description="Small secreted domain DUF320" evidence="2">
    <location>
        <begin position="22"/>
        <end position="85"/>
    </location>
</feature>
<reference evidence="3 4" key="1">
    <citation type="submission" date="2018-05" db="EMBL/GenBank/DDBJ databases">
        <title>Genomic Encyclopedia of Type Strains, Phase IV (KMG-IV): sequencing the most valuable type-strain genomes for metagenomic binning, comparative biology and taxonomic classification.</title>
        <authorList>
            <person name="Goeker M."/>
        </authorList>
    </citation>
    <scope>NUCLEOTIDE SEQUENCE [LARGE SCALE GENOMIC DNA]</scope>
    <source>
        <strain evidence="3 4">DSM 44704</strain>
    </source>
</reference>
<comment type="caution">
    <text evidence="3">The sequence shown here is derived from an EMBL/GenBank/DDBJ whole genome shotgun (WGS) entry which is preliminary data.</text>
</comment>
<feature type="signal peptide" evidence="2">
    <location>
        <begin position="1"/>
        <end position="21"/>
    </location>
</feature>
<accession>A0A318JVD2</accession>
<proteinExistence type="predicted"/>
<dbReference type="Proteomes" id="UP000247569">
    <property type="component" value="Unassembled WGS sequence"/>
</dbReference>
<dbReference type="EMBL" id="QJKF01000010">
    <property type="protein sequence ID" value="PXX60169.1"/>
    <property type="molecule type" value="Genomic_DNA"/>
</dbReference>
<evidence type="ECO:0000256" key="2">
    <source>
        <dbReference type="SAM" id="SignalP"/>
    </source>
</evidence>
<protein>
    <recommendedName>
        <fullName evidence="5">Small secreted domain DUF320</fullName>
    </recommendedName>
</protein>
<keyword evidence="4" id="KW-1185">Reference proteome</keyword>
<evidence type="ECO:0000256" key="1">
    <source>
        <dbReference type="SAM" id="MobiDB-lite"/>
    </source>
</evidence>
<feature type="region of interest" description="Disordered" evidence="1">
    <location>
        <begin position="65"/>
        <end position="85"/>
    </location>
</feature>
<sequence>MKRVIANVVVAGAITFGGAFGAAQATAEPGLPLEPAAPAAAPVGEAGTGSADGVVKLLSELSSLSARGNMPCGPGGRPATGSDLC</sequence>
<gene>
    <name evidence="3" type="ORF">DFR70_1109</name>
</gene>